<evidence type="ECO:0000256" key="7">
    <source>
        <dbReference type="ARBA" id="ARBA00022777"/>
    </source>
</evidence>
<protein>
    <recommendedName>
        <fullName evidence="10 11">Dephospho-CoA kinase</fullName>
        <ecNumber evidence="10 11">2.7.1.24</ecNumber>
    </recommendedName>
    <alternativeName>
        <fullName evidence="10">Dephosphocoenzyme A kinase</fullName>
    </alternativeName>
</protein>
<dbReference type="UniPathway" id="UPA00241">
    <property type="reaction ID" value="UER00356"/>
</dbReference>
<comment type="function">
    <text evidence="10">Catalyzes the phosphorylation of the 3'-hydroxyl group of dephosphocoenzyme A to form coenzyme A.</text>
</comment>
<evidence type="ECO:0000256" key="11">
    <source>
        <dbReference type="NCBIfam" id="TIGR00152"/>
    </source>
</evidence>
<reference evidence="12 13" key="1">
    <citation type="submission" date="2020-07" db="EMBL/GenBank/DDBJ databases">
        <title>Sequencing the genomes of 1000 actinobacteria strains.</title>
        <authorList>
            <person name="Klenk H.-P."/>
        </authorList>
    </citation>
    <scope>NUCLEOTIDE SEQUENCE [LARGE SCALE GENOMIC DNA]</scope>
    <source>
        <strain evidence="12 13">DSM 24723</strain>
    </source>
</reference>
<dbReference type="Proteomes" id="UP000592181">
    <property type="component" value="Unassembled WGS sequence"/>
</dbReference>
<evidence type="ECO:0000256" key="10">
    <source>
        <dbReference type="HAMAP-Rule" id="MF_00376"/>
    </source>
</evidence>
<dbReference type="InterPro" id="IPR007344">
    <property type="entry name" value="GrpB/CoaE"/>
</dbReference>
<comment type="subcellular location">
    <subcellularLocation>
        <location evidence="10">Cytoplasm</location>
    </subcellularLocation>
</comment>
<dbReference type="FunFam" id="3.40.50.300:FF:000991">
    <property type="entry name" value="Dephospho-CoA kinase"/>
    <property type="match status" value="1"/>
</dbReference>
<dbReference type="NCBIfam" id="NF002879">
    <property type="entry name" value="PRK03333.1"/>
    <property type="match status" value="1"/>
</dbReference>
<evidence type="ECO:0000256" key="8">
    <source>
        <dbReference type="ARBA" id="ARBA00022840"/>
    </source>
</evidence>
<comment type="similarity">
    <text evidence="3">In the C-terminal section; belongs to the UPF0157 (GrpB) family.</text>
</comment>
<dbReference type="GO" id="GO:0004140">
    <property type="term" value="F:dephospho-CoA kinase activity"/>
    <property type="evidence" value="ECO:0007669"/>
    <property type="project" value="UniProtKB-UniRule"/>
</dbReference>
<evidence type="ECO:0000256" key="9">
    <source>
        <dbReference type="ARBA" id="ARBA00022993"/>
    </source>
</evidence>
<dbReference type="InterPro" id="IPR027417">
    <property type="entry name" value="P-loop_NTPase"/>
</dbReference>
<comment type="similarity">
    <text evidence="1">In the N-terminal section; belongs to the CoaE family.</text>
</comment>
<keyword evidence="13" id="KW-1185">Reference proteome</keyword>
<evidence type="ECO:0000256" key="4">
    <source>
        <dbReference type="ARBA" id="ARBA00022490"/>
    </source>
</evidence>
<evidence type="ECO:0000256" key="6">
    <source>
        <dbReference type="ARBA" id="ARBA00022741"/>
    </source>
</evidence>
<dbReference type="HAMAP" id="MF_00376">
    <property type="entry name" value="Dephospho_CoA_kinase"/>
    <property type="match status" value="1"/>
</dbReference>
<dbReference type="GO" id="GO:0005524">
    <property type="term" value="F:ATP binding"/>
    <property type="evidence" value="ECO:0007669"/>
    <property type="project" value="UniProtKB-UniRule"/>
</dbReference>
<dbReference type="EMBL" id="JACBZX010000001">
    <property type="protein sequence ID" value="NYG38222.1"/>
    <property type="molecule type" value="Genomic_DNA"/>
</dbReference>
<dbReference type="GO" id="GO:0015937">
    <property type="term" value="P:coenzyme A biosynthetic process"/>
    <property type="evidence" value="ECO:0007669"/>
    <property type="project" value="UniProtKB-UniRule"/>
</dbReference>
<gene>
    <name evidence="10" type="primary">coaE</name>
    <name evidence="12" type="ORF">BJY28_002691</name>
</gene>
<evidence type="ECO:0000313" key="12">
    <source>
        <dbReference type="EMBL" id="NYG38222.1"/>
    </source>
</evidence>
<dbReference type="Pfam" id="PF01121">
    <property type="entry name" value="CoaE"/>
    <property type="match status" value="1"/>
</dbReference>
<dbReference type="Pfam" id="PF04229">
    <property type="entry name" value="GrpB"/>
    <property type="match status" value="1"/>
</dbReference>
<dbReference type="PROSITE" id="PS51219">
    <property type="entry name" value="DPCK"/>
    <property type="match status" value="1"/>
</dbReference>
<dbReference type="SUPFAM" id="SSF52540">
    <property type="entry name" value="P-loop containing nucleoside triphosphate hydrolases"/>
    <property type="match status" value="1"/>
</dbReference>
<dbReference type="AlphaFoldDB" id="A0A852X4C3"/>
<keyword evidence="5 10" id="KW-0808">Transferase</keyword>
<comment type="caution">
    <text evidence="12">The sequence shown here is derived from an EMBL/GenBank/DDBJ whole genome shotgun (WGS) entry which is preliminary data.</text>
</comment>
<dbReference type="PANTHER" id="PTHR10695">
    <property type="entry name" value="DEPHOSPHO-COA KINASE-RELATED"/>
    <property type="match status" value="1"/>
</dbReference>
<proteinExistence type="inferred from homology"/>
<dbReference type="Gene3D" id="3.30.460.10">
    <property type="entry name" value="Beta Polymerase, domain 2"/>
    <property type="match status" value="1"/>
</dbReference>
<comment type="similarity">
    <text evidence="2 10">Belongs to the CoaE family.</text>
</comment>
<dbReference type="NCBIfam" id="TIGR00152">
    <property type="entry name" value="dephospho-CoA kinase"/>
    <property type="match status" value="1"/>
</dbReference>
<evidence type="ECO:0000256" key="5">
    <source>
        <dbReference type="ARBA" id="ARBA00022679"/>
    </source>
</evidence>
<evidence type="ECO:0000256" key="1">
    <source>
        <dbReference type="ARBA" id="ARBA00008826"/>
    </source>
</evidence>
<keyword evidence="4 10" id="KW-0963">Cytoplasm</keyword>
<keyword evidence="9 10" id="KW-0173">Coenzyme A biosynthesis</keyword>
<dbReference type="EC" id="2.7.1.24" evidence="10 11"/>
<dbReference type="CDD" id="cd02022">
    <property type="entry name" value="DPCK"/>
    <property type="match status" value="1"/>
</dbReference>
<accession>A0A852X4C3</accession>
<keyword evidence="7 10" id="KW-0418">Kinase</keyword>
<evidence type="ECO:0000256" key="3">
    <source>
        <dbReference type="ARBA" id="ARBA00011058"/>
    </source>
</evidence>
<comment type="catalytic activity">
    <reaction evidence="10">
        <text>3'-dephospho-CoA + ATP = ADP + CoA + H(+)</text>
        <dbReference type="Rhea" id="RHEA:18245"/>
        <dbReference type="ChEBI" id="CHEBI:15378"/>
        <dbReference type="ChEBI" id="CHEBI:30616"/>
        <dbReference type="ChEBI" id="CHEBI:57287"/>
        <dbReference type="ChEBI" id="CHEBI:57328"/>
        <dbReference type="ChEBI" id="CHEBI:456216"/>
        <dbReference type="EC" id="2.7.1.24"/>
    </reaction>
</comment>
<evidence type="ECO:0000313" key="13">
    <source>
        <dbReference type="Proteomes" id="UP000592181"/>
    </source>
</evidence>
<feature type="binding site" evidence="10">
    <location>
        <begin position="11"/>
        <end position="16"/>
    </location>
    <ligand>
        <name>ATP</name>
        <dbReference type="ChEBI" id="CHEBI:30616"/>
    </ligand>
</feature>
<sequence>MLYIGLTGGIGSGKSTAATALRDAGAVVLDADAIAREVLEPGQPALRQVVARFGDDLLDAQGALDRPALGRVVFGDPQALAALEAITHPAIWQRTDERREQARDAGAAVVVHDMPLLVEKEMAPQYHLVLVVDTDEETRVRRLVEHRGMPEEDARSRMRSQAGDAQRRAVADVLLDNHGTPEQLRGQVERLWRERLAPFAENLRLGRVAVQPSELVLTEPDPGWADAASRTVARLRHGLGDLAVRVDHVGSTSVPMLAAPILDLQIGVRSLADADRPDFVAAMLAGGWPRRDEITQDRSEDGQVWPKRYHQGADPGMPVHVHVREVGSPGWRWAMVLRDWLRSEEGERLAYRAEKERLAGLGLDRAAYAEAKEAWFAAAHPRITAWASATSWTPDPPTAP</sequence>
<comment type="pathway">
    <text evidence="10">Cofactor biosynthesis; coenzyme A biosynthesis; CoA from (R)-pantothenate: step 5/5.</text>
</comment>
<dbReference type="RefSeq" id="WP_179463453.1">
    <property type="nucleotide sequence ID" value="NZ_JACBZX010000001.1"/>
</dbReference>
<dbReference type="GO" id="GO:0005737">
    <property type="term" value="C:cytoplasm"/>
    <property type="evidence" value="ECO:0007669"/>
    <property type="project" value="UniProtKB-SubCell"/>
</dbReference>
<dbReference type="SUPFAM" id="SSF81301">
    <property type="entry name" value="Nucleotidyltransferase"/>
    <property type="match status" value="1"/>
</dbReference>
<dbReference type="InterPro" id="IPR001977">
    <property type="entry name" value="Depp_CoAkinase"/>
</dbReference>
<dbReference type="PANTHER" id="PTHR10695:SF46">
    <property type="entry name" value="BIFUNCTIONAL COENZYME A SYNTHASE-RELATED"/>
    <property type="match status" value="1"/>
</dbReference>
<keyword evidence="6 10" id="KW-0547">Nucleotide-binding</keyword>
<dbReference type="InterPro" id="IPR043519">
    <property type="entry name" value="NT_sf"/>
</dbReference>
<organism evidence="12 13">
    <name type="scientific">Janibacter alkaliphilus</name>
    <dbReference type="NCBI Taxonomy" id="1069963"/>
    <lineage>
        <taxon>Bacteria</taxon>
        <taxon>Bacillati</taxon>
        <taxon>Actinomycetota</taxon>
        <taxon>Actinomycetes</taxon>
        <taxon>Micrococcales</taxon>
        <taxon>Intrasporangiaceae</taxon>
        <taxon>Janibacter</taxon>
    </lineage>
</organism>
<keyword evidence="8 10" id="KW-0067">ATP-binding</keyword>
<dbReference type="Gene3D" id="3.40.50.300">
    <property type="entry name" value="P-loop containing nucleotide triphosphate hydrolases"/>
    <property type="match status" value="1"/>
</dbReference>
<name>A0A852X4C3_9MICO</name>
<evidence type="ECO:0000256" key="2">
    <source>
        <dbReference type="ARBA" id="ARBA00009018"/>
    </source>
</evidence>